<comment type="caution">
    <text evidence="2">The sequence shown here is derived from an EMBL/GenBank/DDBJ whole genome shotgun (WGS) entry which is preliminary data.</text>
</comment>
<proteinExistence type="predicted"/>
<evidence type="ECO:0008006" key="4">
    <source>
        <dbReference type="Google" id="ProtNLM"/>
    </source>
</evidence>
<keyword evidence="1" id="KW-0732">Signal</keyword>
<dbReference type="AlphaFoldDB" id="A0A4R4XMC3"/>
<dbReference type="RefSeq" id="WP_132622821.1">
    <property type="nucleotide sequence ID" value="NZ_SMKQ01000291.1"/>
</dbReference>
<dbReference type="EMBL" id="SMKQ01000291">
    <property type="protein sequence ID" value="TDD32196.1"/>
    <property type="molecule type" value="Genomic_DNA"/>
</dbReference>
<feature type="signal peptide" evidence="1">
    <location>
        <begin position="1"/>
        <end position="30"/>
    </location>
</feature>
<feature type="chain" id="PRO_5020180561" description="Secreted protein" evidence="1">
    <location>
        <begin position="31"/>
        <end position="174"/>
    </location>
</feature>
<sequence length="174" mass="18832">MKSKIRRRLSALAALLALVSMLFTVTPAQAAEPTANTVANATATTDKEHSGTADIGPTAWFPNLTPLYPEHGENVGIKMTTESRNAMLHSCARGYVCVAAGRGDGYHNVFILYSCTQRTLTDFIGDGAIMNNQTDNATVILKDQNGTTVGFVGVHNPPSPFRVRWDPVYYLDPC</sequence>
<dbReference type="OrthoDB" id="3541237at2"/>
<evidence type="ECO:0000256" key="1">
    <source>
        <dbReference type="SAM" id="SignalP"/>
    </source>
</evidence>
<evidence type="ECO:0000313" key="2">
    <source>
        <dbReference type="EMBL" id="TDD32196.1"/>
    </source>
</evidence>
<name>A0A4R4XMC3_9ACTN</name>
<reference evidence="2 3" key="1">
    <citation type="submission" date="2019-03" db="EMBL/GenBank/DDBJ databases">
        <title>Draft genome sequences of novel Actinobacteria.</title>
        <authorList>
            <person name="Sahin N."/>
            <person name="Ay H."/>
            <person name="Saygin H."/>
        </authorList>
    </citation>
    <scope>NUCLEOTIDE SEQUENCE [LARGE SCALE GENOMIC DNA]</scope>
    <source>
        <strain evidence="2 3">CH32</strain>
    </source>
</reference>
<accession>A0A4R4XMC3</accession>
<protein>
    <recommendedName>
        <fullName evidence="4">Secreted protein</fullName>
    </recommendedName>
</protein>
<dbReference type="Proteomes" id="UP000295302">
    <property type="component" value="Unassembled WGS sequence"/>
</dbReference>
<organism evidence="2 3">
    <name type="scientific">Nonomuraea terrae</name>
    <dbReference type="NCBI Taxonomy" id="2530383"/>
    <lineage>
        <taxon>Bacteria</taxon>
        <taxon>Bacillati</taxon>
        <taxon>Actinomycetota</taxon>
        <taxon>Actinomycetes</taxon>
        <taxon>Streptosporangiales</taxon>
        <taxon>Streptosporangiaceae</taxon>
        <taxon>Nonomuraea</taxon>
    </lineage>
</organism>
<gene>
    <name evidence="2" type="ORF">E1286_43885</name>
</gene>
<keyword evidence="3" id="KW-1185">Reference proteome</keyword>
<evidence type="ECO:0000313" key="3">
    <source>
        <dbReference type="Proteomes" id="UP000295302"/>
    </source>
</evidence>